<feature type="compositionally biased region" description="Basic and acidic residues" evidence="1">
    <location>
        <begin position="444"/>
        <end position="461"/>
    </location>
</feature>
<dbReference type="PANTHER" id="PTHR34835">
    <property type="entry name" value="OS07G0283600 PROTEIN-RELATED"/>
    <property type="match status" value="1"/>
</dbReference>
<gene>
    <name evidence="3" type="ORF">PIB30_101325</name>
</gene>
<feature type="compositionally biased region" description="Basic residues" evidence="1">
    <location>
        <begin position="39"/>
        <end position="51"/>
    </location>
</feature>
<sequence>MKLFSGELSGGLTTPTASETLTATEQGLKATNLVDEGKRVHRRRRDKRRWRSSGETLFPSPSSSSGPSLSTALVDELGFGVFSHLPNYYLKQKVLKEIYNRFDTDDHTIHAVAGEVEITTQKIGKALGLSSIGTPYDDKVTPKDLSEEDHSVYKFFQSKTQAALAKMIYDTPVDMEDNRKLFKRAFLLYVQKCFLLPTSAPNVTPRALPMLFNLENTRNQNWALHVHNFLLEEVKKAKTNNTKSVSGCCYAMLIIYFHETNFGKNSRNPLVQPPWIQYWKGDTLWKRMKQEKTNAADDTFSKDESDSEETRSESLVQVKSKSKRGTVSDSARDEGSSETLPLTQKRDSQILDGHTLAQAVLSIKKRKHQEREEMSKKRTKQPIEDPPIDSTTVSLGNDGSNAESGTYTRFNSFPWVRLLTDALMRMSQEEQLPLQEEDNNPAQIEEHPPRLERQNEEPPSQ</sequence>
<feature type="compositionally biased region" description="Polar residues" evidence="1">
    <location>
        <begin position="389"/>
        <end position="405"/>
    </location>
</feature>
<dbReference type="Pfam" id="PF10536">
    <property type="entry name" value="PMD"/>
    <property type="match status" value="1"/>
</dbReference>
<feature type="region of interest" description="Disordered" evidence="1">
    <location>
        <begin position="428"/>
        <end position="461"/>
    </location>
</feature>
<reference evidence="3 4" key="1">
    <citation type="journal article" date="2023" name="Plants (Basel)">
        <title>Bridging the Gap: Combining Genomics and Transcriptomics Approaches to Understand Stylosanthes scabra, an Orphan Legume from the Brazilian Caatinga.</title>
        <authorList>
            <person name="Ferreira-Neto J.R.C."/>
            <person name="da Silva M.D."/>
            <person name="Binneck E."/>
            <person name="de Melo N.F."/>
            <person name="da Silva R.H."/>
            <person name="de Melo A.L.T.M."/>
            <person name="Pandolfi V."/>
            <person name="Bustamante F.O."/>
            <person name="Brasileiro-Vidal A.C."/>
            <person name="Benko-Iseppon A.M."/>
        </authorList>
    </citation>
    <scope>NUCLEOTIDE SEQUENCE [LARGE SCALE GENOMIC DNA]</scope>
    <source>
        <tissue evidence="3">Leaves</tissue>
    </source>
</reference>
<comment type="caution">
    <text evidence="3">The sequence shown here is derived from an EMBL/GenBank/DDBJ whole genome shotgun (WGS) entry which is preliminary data.</text>
</comment>
<evidence type="ECO:0000256" key="1">
    <source>
        <dbReference type="SAM" id="MobiDB-lite"/>
    </source>
</evidence>
<dbReference type="PANTHER" id="PTHR34835:SF34">
    <property type="entry name" value="OS08G0555500 PROTEIN"/>
    <property type="match status" value="1"/>
</dbReference>
<organism evidence="3 4">
    <name type="scientific">Stylosanthes scabra</name>
    <dbReference type="NCBI Taxonomy" id="79078"/>
    <lineage>
        <taxon>Eukaryota</taxon>
        <taxon>Viridiplantae</taxon>
        <taxon>Streptophyta</taxon>
        <taxon>Embryophyta</taxon>
        <taxon>Tracheophyta</taxon>
        <taxon>Spermatophyta</taxon>
        <taxon>Magnoliopsida</taxon>
        <taxon>eudicotyledons</taxon>
        <taxon>Gunneridae</taxon>
        <taxon>Pentapetalae</taxon>
        <taxon>rosids</taxon>
        <taxon>fabids</taxon>
        <taxon>Fabales</taxon>
        <taxon>Fabaceae</taxon>
        <taxon>Papilionoideae</taxon>
        <taxon>50 kb inversion clade</taxon>
        <taxon>dalbergioids sensu lato</taxon>
        <taxon>Dalbergieae</taxon>
        <taxon>Pterocarpus clade</taxon>
        <taxon>Stylosanthes</taxon>
    </lineage>
</organism>
<dbReference type="EMBL" id="JASCZI010033159">
    <property type="protein sequence ID" value="MED6128788.1"/>
    <property type="molecule type" value="Genomic_DNA"/>
</dbReference>
<dbReference type="Proteomes" id="UP001341840">
    <property type="component" value="Unassembled WGS sequence"/>
</dbReference>
<evidence type="ECO:0000313" key="4">
    <source>
        <dbReference type="Proteomes" id="UP001341840"/>
    </source>
</evidence>
<feature type="region of interest" description="Disordered" evidence="1">
    <location>
        <begin position="292"/>
        <end position="405"/>
    </location>
</feature>
<protein>
    <recommendedName>
        <fullName evidence="2">Aminotransferase-like plant mobile domain-containing protein</fullName>
    </recommendedName>
</protein>
<feature type="compositionally biased region" description="Basic and acidic residues" evidence="1">
    <location>
        <begin position="292"/>
        <end position="312"/>
    </location>
</feature>
<feature type="compositionally biased region" description="Polar residues" evidence="1">
    <location>
        <begin position="315"/>
        <end position="329"/>
    </location>
</feature>
<feature type="compositionally biased region" description="Low complexity" evidence="1">
    <location>
        <begin position="53"/>
        <end position="69"/>
    </location>
</feature>
<feature type="domain" description="Aminotransferase-like plant mobile" evidence="2">
    <location>
        <begin position="85"/>
        <end position="265"/>
    </location>
</feature>
<accession>A0ABU6RY13</accession>
<name>A0ABU6RY13_9FABA</name>
<proteinExistence type="predicted"/>
<evidence type="ECO:0000259" key="2">
    <source>
        <dbReference type="Pfam" id="PF10536"/>
    </source>
</evidence>
<dbReference type="InterPro" id="IPR019557">
    <property type="entry name" value="AminoTfrase-like_pln_mobile"/>
</dbReference>
<evidence type="ECO:0000313" key="3">
    <source>
        <dbReference type="EMBL" id="MED6128788.1"/>
    </source>
</evidence>
<feature type="region of interest" description="Disordered" evidence="1">
    <location>
        <begin position="37"/>
        <end position="69"/>
    </location>
</feature>
<keyword evidence="4" id="KW-1185">Reference proteome</keyword>